<reference evidence="1" key="1">
    <citation type="journal article" date="2015" name="Nature">
        <title>Complex archaea that bridge the gap between prokaryotes and eukaryotes.</title>
        <authorList>
            <person name="Spang A."/>
            <person name="Saw J.H."/>
            <person name="Jorgensen S.L."/>
            <person name="Zaremba-Niedzwiedzka K."/>
            <person name="Martijn J."/>
            <person name="Lind A.E."/>
            <person name="van Eijk R."/>
            <person name="Schleper C."/>
            <person name="Guy L."/>
            <person name="Ettema T.J."/>
        </authorList>
    </citation>
    <scope>NUCLEOTIDE SEQUENCE</scope>
</reference>
<organism evidence="1">
    <name type="scientific">marine sediment metagenome</name>
    <dbReference type="NCBI Taxonomy" id="412755"/>
    <lineage>
        <taxon>unclassified sequences</taxon>
        <taxon>metagenomes</taxon>
        <taxon>ecological metagenomes</taxon>
    </lineage>
</organism>
<gene>
    <name evidence="1" type="ORF">LCGC14_2785940</name>
</gene>
<dbReference type="AlphaFoldDB" id="A0A0F9B0K1"/>
<dbReference type="InterPro" id="IPR036390">
    <property type="entry name" value="WH_DNA-bd_sf"/>
</dbReference>
<accession>A0A0F9B0K1</accession>
<dbReference type="SUPFAM" id="SSF46785">
    <property type="entry name" value="Winged helix' DNA-binding domain"/>
    <property type="match status" value="1"/>
</dbReference>
<evidence type="ECO:0000313" key="1">
    <source>
        <dbReference type="EMBL" id="KKK84184.1"/>
    </source>
</evidence>
<proteinExistence type="predicted"/>
<protein>
    <recommendedName>
        <fullName evidence="2">HTH marR-type domain-containing protein</fullName>
    </recommendedName>
</protein>
<dbReference type="InterPro" id="IPR036388">
    <property type="entry name" value="WH-like_DNA-bd_sf"/>
</dbReference>
<name>A0A0F9B0K1_9ZZZZ</name>
<evidence type="ECO:0008006" key="2">
    <source>
        <dbReference type="Google" id="ProtNLM"/>
    </source>
</evidence>
<sequence length="75" mass="8327">MRTQRERVLACIVANAPCSRRQIKELTGIEINAVCGRVNTLLKSDLVRVLHESRDPLTGKVVEYLVPVVNQGELG</sequence>
<dbReference type="Gene3D" id="1.10.10.10">
    <property type="entry name" value="Winged helix-like DNA-binding domain superfamily/Winged helix DNA-binding domain"/>
    <property type="match status" value="1"/>
</dbReference>
<comment type="caution">
    <text evidence="1">The sequence shown here is derived from an EMBL/GenBank/DDBJ whole genome shotgun (WGS) entry which is preliminary data.</text>
</comment>
<dbReference type="EMBL" id="LAZR01051889">
    <property type="protein sequence ID" value="KKK84184.1"/>
    <property type="molecule type" value="Genomic_DNA"/>
</dbReference>